<feature type="compositionally biased region" description="Low complexity" evidence="1">
    <location>
        <begin position="15"/>
        <end position="27"/>
    </location>
</feature>
<keyword evidence="5" id="KW-1185">Reference proteome</keyword>
<dbReference type="EMBL" id="CP098502">
    <property type="protein sequence ID" value="UTI66743.1"/>
    <property type="molecule type" value="Genomic_DNA"/>
</dbReference>
<name>A0ABY5DXI3_9ACTN</name>
<protein>
    <submittedName>
        <fullName evidence="4">MlaD family protein</fullName>
    </submittedName>
</protein>
<dbReference type="Pfam" id="PF02470">
    <property type="entry name" value="MlaD"/>
    <property type="match status" value="1"/>
</dbReference>
<evidence type="ECO:0000313" key="4">
    <source>
        <dbReference type="EMBL" id="UTI66743.1"/>
    </source>
</evidence>
<dbReference type="InterPro" id="IPR052336">
    <property type="entry name" value="MlaD_Phospholipid_Transporter"/>
</dbReference>
<gene>
    <name evidence="4" type="ORF">NBH00_11155</name>
</gene>
<evidence type="ECO:0000259" key="3">
    <source>
        <dbReference type="Pfam" id="PF02470"/>
    </source>
</evidence>
<sequence length="475" mass="49001">MAHRSGPRLAPVQDPPAGTGPRRRGAGSTALARAGGLTLLLAAAALLFVALARSDGPYRLHARFLNAGQLVRGGQVQVAGRAVGRISAIGVTTNGLADVVMTFHGDGVTPLHRGTRARIRAVGQAGVANRFVDLWPGPATAPVIPDDGVLPTTQTTGIVDLDAVLDAFDGPARRDLRSLIGSSAAIFAGSGSAHLNAMLARLDPALGEVQGMLGQLADDRTALTRFVSTSARSAAALAARRRDLEGAVVHTARTVAAVARERRSLSSALARAPTVLRQARGTLDHLSRAVADIRPALRDVPRTGPPLREFLQRLDPTLQRARPVVRDLAAQLPGLRTSLAGLGPLERPATTALRDLASAVAGARPILTALRYYAPDFIIGVTNGLAGILASNYNHSGHYGRLNFVENPQLVPAGLPAALLSSSALVPGVLNTRKGLDAPCPGAGAPPAPDGSNPWVPDPGLCDPADGIPASVNTP</sequence>
<dbReference type="RefSeq" id="WP_254573409.1">
    <property type="nucleotide sequence ID" value="NZ_CP098502.1"/>
</dbReference>
<dbReference type="Proteomes" id="UP001056035">
    <property type="component" value="Chromosome"/>
</dbReference>
<dbReference type="PANTHER" id="PTHR33371:SF4">
    <property type="entry name" value="INTERMEMBRANE PHOSPHOLIPID TRANSPORT SYSTEM BINDING PROTEIN MLAD"/>
    <property type="match status" value="1"/>
</dbReference>
<feature type="domain" description="Mce/MlaD" evidence="3">
    <location>
        <begin position="57"/>
        <end position="124"/>
    </location>
</feature>
<dbReference type="InterPro" id="IPR003399">
    <property type="entry name" value="Mce/MlaD"/>
</dbReference>
<accession>A0ABY5DXI3</accession>
<dbReference type="PANTHER" id="PTHR33371">
    <property type="entry name" value="INTERMEMBRANE PHOSPHOLIPID TRANSPORT SYSTEM BINDING PROTEIN MLAD-RELATED"/>
    <property type="match status" value="1"/>
</dbReference>
<feature type="region of interest" description="Disordered" evidence="1">
    <location>
        <begin position="440"/>
        <end position="475"/>
    </location>
</feature>
<keyword evidence="2" id="KW-1133">Transmembrane helix</keyword>
<evidence type="ECO:0000256" key="1">
    <source>
        <dbReference type="SAM" id="MobiDB-lite"/>
    </source>
</evidence>
<keyword evidence="2" id="KW-0472">Membrane</keyword>
<keyword evidence="2" id="KW-0812">Transmembrane</keyword>
<feature type="region of interest" description="Disordered" evidence="1">
    <location>
        <begin position="1"/>
        <end position="27"/>
    </location>
</feature>
<evidence type="ECO:0000256" key="2">
    <source>
        <dbReference type="SAM" id="Phobius"/>
    </source>
</evidence>
<reference evidence="4 5" key="1">
    <citation type="submission" date="2022-06" db="EMBL/GenBank/DDBJ databases">
        <title>Paraconexibacter antarcticus.</title>
        <authorList>
            <person name="Kim C.S."/>
        </authorList>
    </citation>
    <scope>NUCLEOTIDE SEQUENCE [LARGE SCALE GENOMIC DNA]</scope>
    <source>
        <strain evidence="4 5">02-257</strain>
    </source>
</reference>
<proteinExistence type="predicted"/>
<feature type="transmembrane region" description="Helical" evidence="2">
    <location>
        <begin position="30"/>
        <end position="52"/>
    </location>
</feature>
<organism evidence="4 5">
    <name type="scientific">Paraconexibacter antarcticus</name>
    <dbReference type="NCBI Taxonomy" id="2949664"/>
    <lineage>
        <taxon>Bacteria</taxon>
        <taxon>Bacillati</taxon>
        <taxon>Actinomycetota</taxon>
        <taxon>Thermoleophilia</taxon>
        <taxon>Solirubrobacterales</taxon>
        <taxon>Paraconexibacteraceae</taxon>
        <taxon>Paraconexibacter</taxon>
    </lineage>
</organism>
<evidence type="ECO:0000313" key="5">
    <source>
        <dbReference type="Proteomes" id="UP001056035"/>
    </source>
</evidence>